<gene>
    <name evidence="1" type="ORF">IEO70_02190</name>
</gene>
<sequence>MTLFEKVYTALEPLEIPVVLSFYRGSAKQYVTLTVYAEEDFMVFDNENQAELYKFKVTYWREANEKDNSQAIKKLMKNAGFRFMYSVDIFDDGYFGKVFDFQGILTLEELEKGEN</sequence>
<dbReference type="RefSeq" id="WP_190996725.1">
    <property type="nucleotide sequence ID" value="NZ_JACXSI010000003.1"/>
</dbReference>
<evidence type="ECO:0000313" key="2">
    <source>
        <dbReference type="Proteomes" id="UP000602076"/>
    </source>
</evidence>
<keyword evidence="2" id="KW-1185">Reference proteome</keyword>
<comment type="caution">
    <text evidence="1">The sequence shown here is derived from an EMBL/GenBank/DDBJ whole genome shotgun (WGS) entry which is preliminary data.</text>
</comment>
<organism evidence="1 2">
    <name type="scientific">Peribacillus faecalis</name>
    <dbReference type="NCBI Taxonomy" id="2772559"/>
    <lineage>
        <taxon>Bacteria</taxon>
        <taxon>Bacillati</taxon>
        <taxon>Bacillota</taxon>
        <taxon>Bacilli</taxon>
        <taxon>Bacillales</taxon>
        <taxon>Bacillaceae</taxon>
        <taxon>Peribacillus</taxon>
    </lineage>
</organism>
<protein>
    <recommendedName>
        <fullName evidence="3">Phage protein</fullName>
    </recommendedName>
</protein>
<dbReference type="EMBL" id="JACXSI010000003">
    <property type="protein sequence ID" value="MBD3107177.1"/>
    <property type="molecule type" value="Genomic_DNA"/>
</dbReference>
<proteinExistence type="predicted"/>
<evidence type="ECO:0008006" key="3">
    <source>
        <dbReference type="Google" id="ProtNLM"/>
    </source>
</evidence>
<evidence type="ECO:0000313" key="1">
    <source>
        <dbReference type="EMBL" id="MBD3107177.1"/>
    </source>
</evidence>
<accession>A0A927CSQ3</accession>
<reference evidence="1" key="1">
    <citation type="submission" date="2020-09" db="EMBL/GenBank/DDBJ databases">
        <title>Bacillus faecalis sp. nov., a moderately halophilic bacterium isolated from cow faeces.</title>
        <authorList>
            <person name="Jiang L."/>
            <person name="Lee J."/>
        </authorList>
    </citation>
    <scope>NUCLEOTIDE SEQUENCE</scope>
    <source>
        <strain evidence="1">AGMB 02131</strain>
    </source>
</reference>
<name>A0A927CSQ3_9BACI</name>
<dbReference type="AlphaFoldDB" id="A0A927CSQ3"/>
<dbReference type="Proteomes" id="UP000602076">
    <property type="component" value="Unassembled WGS sequence"/>
</dbReference>